<dbReference type="Proteomes" id="UP000054826">
    <property type="component" value="Unassembled WGS sequence"/>
</dbReference>
<feature type="compositionally biased region" description="Polar residues" evidence="1">
    <location>
        <begin position="295"/>
        <end position="309"/>
    </location>
</feature>
<feature type="region of interest" description="Disordered" evidence="1">
    <location>
        <begin position="295"/>
        <end position="316"/>
    </location>
</feature>
<gene>
    <name evidence="2" type="ORF">T4C_4054</name>
</gene>
<dbReference type="InterPro" id="IPR043502">
    <property type="entry name" value="DNA/RNA_pol_sf"/>
</dbReference>
<evidence type="ECO:0008006" key="4">
    <source>
        <dbReference type="Google" id="ProtNLM"/>
    </source>
</evidence>
<accession>A0A0V1INW4</accession>
<name>A0A0V1INW4_TRIPS</name>
<comment type="caution">
    <text evidence="2">The sequence shown here is derived from an EMBL/GenBank/DDBJ whole genome shotgun (WGS) entry which is preliminary data.</text>
</comment>
<dbReference type="Pfam" id="PF05380">
    <property type="entry name" value="Peptidase_A17"/>
    <property type="match status" value="1"/>
</dbReference>
<reference evidence="2 3" key="1">
    <citation type="submission" date="2015-01" db="EMBL/GenBank/DDBJ databases">
        <title>Evolution of Trichinella species and genotypes.</title>
        <authorList>
            <person name="Korhonen P.K."/>
            <person name="Edoardo P."/>
            <person name="Giuseppe L.R."/>
            <person name="Gasser R.B."/>
        </authorList>
    </citation>
    <scope>NUCLEOTIDE SEQUENCE [LARGE SCALE GENOMIC DNA]</scope>
    <source>
        <strain evidence="2">ISS176</strain>
    </source>
</reference>
<dbReference type="AlphaFoldDB" id="A0A0V1INW4"/>
<dbReference type="SUPFAM" id="SSF56672">
    <property type="entry name" value="DNA/RNA polymerases"/>
    <property type="match status" value="1"/>
</dbReference>
<evidence type="ECO:0000313" key="3">
    <source>
        <dbReference type="Proteomes" id="UP000054826"/>
    </source>
</evidence>
<organism evidence="2 3">
    <name type="scientific">Trichinella pseudospiralis</name>
    <name type="common">Parasitic roundworm</name>
    <dbReference type="NCBI Taxonomy" id="6337"/>
    <lineage>
        <taxon>Eukaryota</taxon>
        <taxon>Metazoa</taxon>
        <taxon>Ecdysozoa</taxon>
        <taxon>Nematoda</taxon>
        <taxon>Enoplea</taxon>
        <taxon>Dorylaimia</taxon>
        <taxon>Trichinellida</taxon>
        <taxon>Trichinellidae</taxon>
        <taxon>Trichinella</taxon>
    </lineage>
</organism>
<sequence length="1101" mass="127579">MSVQIRLEKQRLPDLYHDLFLILICNFCCYGLRMASIKSDYQKDYQNWIAGMRARLSIYMEEVVRARAELNSRKCEDSLSTGKRADDITDWHVFEIEVVRARSLGEEYLEKDSVTDSSCYTTPNRGTFYHVNLFKWEFLTFDRFVLQFETFWEHDVSLETSRKFYDEIVLHIRALKALGKNPSSPEMRASEVLLEIFKLKMHSRARERVQESVSMSDRKPSSNVTVRMKSPSRKNLPSLAALHSETRSSESCVMCRERHRVISVPSHTGIRCPEEKRCDYLSCGKTHHKLLHRNQGTRQSRTGETSSVKPMTEKVKEGSGGIVAVERYNGMIDGIEARRTHSKYEKLRCVNFCLKGIDFYNRLLFKERIVGGDALPEAVNSPFGWILSGNIPIDDGSGKCITLLVKTENEYSEDDLRRFWDLEVIGVADDKGKEGPSAARLMKTFEETLEYNYGRYTDKLPWKPGFPNLPNNYAYALQRLLKTEASLLKEPLKYVAMKEEPGPSLQSDLVRILLRLRRRHCVGEPGDPSPPKSSCFWRICFGLTSSPFLALVVMQHHARLYESMWPKSAEEVPKNIYVDDLLFSLDDRTETMECVKELKQLMETAGFHLTKWSSNEPSVMRSSPEEEQRRHNHLPSRLCSTASPTHDKERNVERDYGDFRPVGLSVTVLHQSQAHVTSTVVNNATQVLVASWNRLHQGGRVNEYGDASEMAYGSAIYLRATTVSHETVVKMAMSKTRIAPDKRVTLPQLEVMAALITARLISFVKTSLEMKFWDSYRWKPIVVNRVESITELTDAQWWRHCPTTDNPADILTRVCRMKDLVSNNLWGHGSHWLTKCEDAWRMVKFEFAIDRNPEFQAEVGKSARELHTQTKAEPVLNPQKYSSLMKLFNVTAYVFRFITNCKAVPEERKTTPLDVREINRAEKFRLKALQNEEFPEDLESHKQEKKRSKSSRLWPLNPYVDDNGIRRLFVDVYDTLTYRSTLIVDQTLSCLRQRYWIINVHSIVKGVIKECVNCRKENAKPFLLKMRDLRKERVDERLPFENTGLDIAALRTQKKETLLARTTTDDEEWKRTEWKYITRRAPWCGEYSECLVQSVKTALRK</sequence>
<proteinExistence type="predicted"/>
<dbReference type="EMBL" id="JYDV01000217">
    <property type="protein sequence ID" value="KRZ24522.1"/>
    <property type="molecule type" value="Genomic_DNA"/>
</dbReference>
<evidence type="ECO:0000313" key="2">
    <source>
        <dbReference type="EMBL" id="KRZ24522.1"/>
    </source>
</evidence>
<protein>
    <recommendedName>
        <fullName evidence="4">Reverse transcriptase domain-containing protein</fullName>
    </recommendedName>
</protein>
<feature type="region of interest" description="Disordered" evidence="1">
    <location>
        <begin position="208"/>
        <end position="233"/>
    </location>
</feature>
<feature type="compositionally biased region" description="Basic and acidic residues" evidence="1">
    <location>
        <begin position="208"/>
        <end position="220"/>
    </location>
</feature>
<feature type="region of interest" description="Disordered" evidence="1">
    <location>
        <begin position="614"/>
        <end position="652"/>
    </location>
</feature>
<evidence type="ECO:0000256" key="1">
    <source>
        <dbReference type="SAM" id="MobiDB-lite"/>
    </source>
</evidence>
<dbReference type="PANTHER" id="PTHR47331">
    <property type="entry name" value="PHD-TYPE DOMAIN-CONTAINING PROTEIN"/>
    <property type="match status" value="1"/>
</dbReference>
<dbReference type="InterPro" id="IPR008042">
    <property type="entry name" value="Retrotrans_Pao"/>
</dbReference>